<dbReference type="SUPFAM" id="SSF49493">
    <property type="entry name" value="HSP40/DnaJ peptide-binding domain"/>
    <property type="match status" value="2"/>
</dbReference>
<dbReference type="FunFam" id="1.10.287.110:FF:000014">
    <property type="entry name" value="dnaJ homolog subfamily A member 1"/>
    <property type="match status" value="1"/>
</dbReference>
<feature type="domain" description="J" evidence="9">
    <location>
        <begin position="6"/>
        <end position="68"/>
    </location>
</feature>
<feature type="region of interest" description="Disordered" evidence="8">
    <location>
        <begin position="279"/>
        <end position="325"/>
    </location>
</feature>
<dbReference type="Gene3D" id="2.10.230.10">
    <property type="entry name" value="Heat shock protein DnaJ, cysteine-rich domain"/>
    <property type="match status" value="1"/>
</dbReference>
<evidence type="ECO:0000259" key="9">
    <source>
        <dbReference type="PROSITE" id="PS50076"/>
    </source>
</evidence>
<dbReference type="InterPro" id="IPR018253">
    <property type="entry name" value="DnaJ_domain_CS"/>
</dbReference>
<reference evidence="10" key="1">
    <citation type="submission" date="2025-08" db="UniProtKB">
        <authorList>
            <consortium name="Ensembl"/>
        </authorList>
    </citation>
    <scope>IDENTIFICATION</scope>
</reference>
<dbReference type="SMART" id="SM00271">
    <property type="entry name" value="DnaJ"/>
    <property type="match status" value="1"/>
</dbReference>
<dbReference type="Proteomes" id="UP000233200">
    <property type="component" value="Unplaced"/>
</dbReference>
<keyword evidence="2" id="KW-0479">Metal-binding</keyword>
<evidence type="ECO:0000256" key="1">
    <source>
        <dbReference type="ARBA" id="ARBA00022481"/>
    </source>
</evidence>
<dbReference type="SUPFAM" id="SSF46565">
    <property type="entry name" value="Chaperone J-domain"/>
    <property type="match status" value="1"/>
</dbReference>
<dbReference type="CDD" id="cd10719">
    <property type="entry name" value="DnaJ_zf"/>
    <property type="match status" value="1"/>
</dbReference>
<dbReference type="PRINTS" id="PR00625">
    <property type="entry name" value="JDOMAIN"/>
</dbReference>
<keyword evidence="7" id="KW-0636">Prenylation</keyword>
<accession>A0A2K6Q2P0</accession>
<evidence type="ECO:0000256" key="5">
    <source>
        <dbReference type="ARBA" id="ARBA00022833"/>
    </source>
</evidence>
<dbReference type="GO" id="GO:0008270">
    <property type="term" value="F:zinc ion binding"/>
    <property type="evidence" value="ECO:0007669"/>
    <property type="project" value="UniProtKB-KW"/>
</dbReference>
<dbReference type="PROSITE" id="PS00636">
    <property type="entry name" value="DNAJ_1"/>
    <property type="match status" value="1"/>
</dbReference>
<dbReference type="OMA" id="DKGMKYG"/>
<sequence>MVEETTYCDVLGIKPNATKEELKKAYRKLALKYHPDKNPNEGEKFKQISQAYEVLSDAKKRELYDKGGEQTIKEDGAGGGFGSPMDIFDMMQRERRGKNVVHQLSVTLENLYNGVKRKLALQKKVICTALQIRIHQIGPGKVQQIQSVCVECQGHGEQISPKDRCKSCKGRKIVREKKILEVHIDKGMKYGQKMTFHGEGNQEPGLEREDIIIVLDQKDHAIVKHGDTKCVINEGMPIYHRPYEKGRLIIEFKVNFPENDFLSPDKLSLLEKLLPERKEVEETDEMDQVELVDFDPNQERRRHYNGEAYEDDEHHPRGSVQCQTS</sequence>
<evidence type="ECO:0000256" key="2">
    <source>
        <dbReference type="ARBA" id="ARBA00022723"/>
    </source>
</evidence>
<keyword evidence="4" id="KW-0863">Zinc-finger</keyword>
<dbReference type="InterPro" id="IPR044713">
    <property type="entry name" value="DNJA1/2-like"/>
</dbReference>
<dbReference type="InterPro" id="IPR008971">
    <property type="entry name" value="HSP40/DnaJ_pept-bd"/>
</dbReference>
<evidence type="ECO:0000256" key="7">
    <source>
        <dbReference type="ARBA" id="ARBA00023289"/>
    </source>
</evidence>
<proteinExistence type="predicted"/>
<feature type="compositionally biased region" description="Acidic residues" evidence="8">
    <location>
        <begin position="281"/>
        <end position="293"/>
    </location>
</feature>
<dbReference type="InterPro" id="IPR002939">
    <property type="entry name" value="DnaJ_C"/>
</dbReference>
<protein>
    <recommendedName>
        <fullName evidence="9">J domain-containing protein</fullName>
    </recommendedName>
</protein>
<dbReference type="Ensembl" id="ENSRROT00000047245.1">
    <property type="protein sequence ID" value="ENSRROP00000023044.1"/>
    <property type="gene ID" value="ENSRROG00000035381.1"/>
</dbReference>
<evidence type="ECO:0000256" key="8">
    <source>
        <dbReference type="SAM" id="MobiDB-lite"/>
    </source>
</evidence>
<keyword evidence="11" id="KW-1185">Reference proteome</keyword>
<dbReference type="Gene3D" id="2.60.260.20">
    <property type="entry name" value="Urease metallochaperone UreE, N-terminal domain"/>
    <property type="match status" value="2"/>
</dbReference>
<evidence type="ECO:0000313" key="11">
    <source>
        <dbReference type="Proteomes" id="UP000233200"/>
    </source>
</evidence>
<evidence type="ECO:0000256" key="6">
    <source>
        <dbReference type="ARBA" id="ARBA00023186"/>
    </source>
</evidence>
<keyword evidence="3" id="KW-0677">Repeat</keyword>
<dbReference type="GO" id="GO:0051082">
    <property type="term" value="F:unfolded protein binding"/>
    <property type="evidence" value="ECO:0007669"/>
    <property type="project" value="InterPro"/>
</dbReference>
<keyword evidence="7" id="KW-0449">Lipoprotein</keyword>
<keyword evidence="6" id="KW-0143">Chaperone</keyword>
<dbReference type="FunFam" id="2.10.230.10:FF:000001">
    <property type="entry name" value="DnaJ subfamily A member 2"/>
    <property type="match status" value="1"/>
</dbReference>
<dbReference type="Pfam" id="PF01556">
    <property type="entry name" value="DnaJ_C"/>
    <property type="match status" value="1"/>
</dbReference>
<dbReference type="CDD" id="cd06257">
    <property type="entry name" value="DnaJ"/>
    <property type="match status" value="1"/>
</dbReference>
<dbReference type="STRING" id="61622.ENSRROP00000023044"/>
<keyword evidence="5" id="KW-0862">Zinc</keyword>
<dbReference type="InterPro" id="IPR001305">
    <property type="entry name" value="HSP_DnaJ_Cys-rich_dom"/>
</dbReference>
<name>A0A2K6Q2P0_RHIRO</name>
<dbReference type="AlphaFoldDB" id="A0A2K6Q2P0"/>
<dbReference type="PROSITE" id="PS50076">
    <property type="entry name" value="DNAJ_2"/>
    <property type="match status" value="1"/>
</dbReference>
<evidence type="ECO:0000256" key="3">
    <source>
        <dbReference type="ARBA" id="ARBA00022737"/>
    </source>
</evidence>
<reference evidence="10" key="2">
    <citation type="submission" date="2025-09" db="UniProtKB">
        <authorList>
            <consortium name="Ensembl"/>
        </authorList>
    </citation>
    <scope>IDENTIFICATION</scope>
</reference>
<dbReference type="Pfam" id="PF00226">
    <property type="entry name" value="DnaJ"/>
    <property type="match status" value="1"/>
</dbReference>
<dbReference type="GO" id="GO:0030544">
    <property type="term" value="F:Hsp70 protein binding"/>
    <property type="evidence" value="ECO:0007669"/>
    <property type="project" value="InterPro"/>
</dbReference>
<dbReference type="Gene3D" id="1.10.287.110">
    <property type="entry name" value="DnaJ domain"/>
    <property type="match status" value="1"/>
</dbReference>
<dbReference type="InterPro" id="IPR036869">
    <property type="entry name" value="J_dom_sf"/>
</dbReference>
<dbReference type="GeneTree" id="ENSGT00940000153558"/>
<dbReference type="InterPro" id="IPR036410">
    <property type="entry name" value="HSP_DnaJ_Cys-rich_dom_sf"/>
</dbReference>
<dbReference type="SUPFAM" id="SSF57938">
    <property type="entry name" value="DnaJ/Hsp40 cysteine-rich domain"/>
    <property type="match status" value="1"/>
</dbReference>
<dbReference type="InterPro" id="IPR001623">
    <property type="entry name" value="DnaJ_domain"/>
</dbReference>
<organism evidence="10 11">
    <name type="scientific">Rhinopithecus roxellana</name>
    <name type="common">Golden snub-nosed monkey</name>
    <name type="synonym">Pygathrix roxellana</name>
    <dbReference type="NCBI Taxonomy" id="61622"/>
    <lineage>
        <taxon>Eukaryota</taxon>
        <taxon>Metazoa</taxon>
        <taxon>Chordata</taxon>
        <taxon>Craniata</taxon>
        <taxon>Vertebrata</taxon>
        <taxon>Euteleostomi</taxon>
        <taxon>Mammalia</taxon>
        <taxon>Eutheria</taxon>
        <taxon>Euarchontoglires</taxon>
        <taxon>Primates</taxon>
        <taxon>Haplorrhini</taxon>
        <taxon>Catarrhini</taxon>
        <taxon>Cercopithecidae</taxon>
        <taxon>Colobinae</taxon>
        <taxon>Rhinopithecus</taxon>
    </lineage>
</organism>
<dbReference type="PANTHER" id="PTHR43888">
    <property type="entry name" value="DNAJ-LIKE-2, ISOFORM A-RELATED"/>
    <property type="match status" value="1"/>
</dbReference>
<evidence type="ECO:0000256" key="4">
    <source>
        <dbReference type="ARBA" id="ARBA00022771"/>
    </source>
</evidence>
<keyword evidence="1" id="KW-0488">Methylation</keyword>
<evidence type="ECO:0000313" key="10">
    <source>
        <dbReference type="Ensembl" id="ENSRROP00000023044.1"/>
    </source>
</evidence>
<dbReference type="GO" id="GO:0006457">
    <property type="term" value="P:protein folding"/>
    <property type="evidence" value="ECO:0007669"/>
    <property type="project" value="InterPro"/>
</dbReference>